<keyword evidence="4" id="KW-1185">Reference proteome</keyword>
<feature type="coiled-coil region" evidence="1">
    <location>
        <begin position="182"/>
        <end position="216"/>
    </location>
</feature>
<dbReference type="EMBL" id="DF237645">
    <property type="protein sequence ID" value="GAQ90876.1"/>
    <property type="molecule type" value="Genomic_DNA"/>
</dbReference>
<evidence type="ECO:0000313" key="3">
    <source>
        <dbReference type="EMBL" id="GAQ90876.1"/>
    </source>
</evidence>
<proteinExistence type="predicted"/>
<protein>
    <submittedName>
        <fullName evidence="3">Uncharacterized protein</fullName>
    </submittedName>
</protein>
<dbReference type="Proteomes" id="UP000054558">
    <property type="component" value="Unassembled WGS sequence"/>
</dbReference>
<evidence type="ECO:0000256" key="1">
    <source>
        <dbReference type="SAM" id="Coils"/>
    </source>
</evidence>
<name>A0A1Y1IQ40_KLENI</name>
<feature type="region of interest" description="Disordered" evidence="2">
    <location>
        <begin position="1"/>
        <end position="181"/>
    </location>
</feature>
<evidence type="ECO:0000256" key="2">
    <source>
        <dbReference type="SAM" id="MobiDB-lite"/>
    </source>
</evidence>
<feature type="compositionally biased region" description="Pro residues" evidence="2">
    <location>
        <begin position="133"/>
        <end position="142"/>
    </location>
</feature>
<gene>
    <name evidence="3" type="ORF">KFL_006960020</name>
</gene>
<feature type="compositionally biased region" description="Low complexity" evidence="2">
    <location>
        <begin position="1"/>
        <end position="16"/>
    </location>
</feature>
<organism evidence="3 4">
    <name type="scientific">Klebsormidium nitens</name>
    <name type="common">Green alga</name>
    <name type="synonym">Ulothrix nitens</name>
    <dbReference type="NCBI Taxonomy" id="105231"/>
    <lineage>
        <taxon>Eukaryota</taxon>
        <taxon>Viridiplantae</taxon>
        <taxon>Streptophyta</taxon>
        <taxon>Klebsormidiophyceae</taxon>
        <taxon>Klebsormidiales</taxon>
        <taxon>Klebsormidiaceae</taxon>
        <taxon>Klebsormidium</taxon>
    </lineage>
</organism>
<evidence type="ECO:0000313" key="4">
    <source>
        <dbReference type="Proteomes" id="UP000054558"/>
    </source>
</evidence>
<reference evidence="3 4" key="1">
    <citation type="journal article" date="2014" name="Nat. Commun.">
        <title>Klebsormidium flaccidum genome reveals primary factors for plant terrestrial adaptation.</title>
        <authorList>
            <person name="Hori K."/>
            <person name="Maruyama F."/>
            <person name="Fujisawa T."/>
            <person name="Togashi T."/>
            <person name="Yamamoto N."/>
            <person name="Seo M."/>
            <person name="Sato S."/>
            <person name="Yamada T."/>
            <person name="Mori H."/>
            <person name="Tajima N."/>
            <person name="Moriyama T."/>
            <person name="Ikeuchi M."/>
            <person name="Watanabe M."/>
            <person name="Wada H."/>
            <person name="Kobayashi K."/>
            <person name="Saito M."/>
            <person name="Masuda T."/>
            <person name="Sasaki-Sekimoto Y."/>
            <person name="Mashiguchi K."/>
            <person name="Awai K."/>
            <person name="Shimojima M."/>
            <person name="Masuda S."/>
            <person name="Iwai M."/>
            <person name="Nobusawa T."/>
            <person name="Narise T."/>
            <person name="Kondo S."/>
            <person name="Saito H."/>
            <person name="Sato R."/>
            <person name="Murakawa M."/>
            <person name="Ihara Y."/>
            <person name="Oshima-Yamada Y."/>
            <person name="Ohtaka K."/>
            <person name="Satoh M."/>
            <person name="Sonobe K."/>
            <person name="Ishii M."/>
            <person name="Ohtani R."/>
            <person name="Kanamori-Sato M."/>
            <person name="Honoki R."/>
            <person name="Miyazaki D."/>
            <person name="Mochizuki H."/>
            <person name="Umetsu J."/>
            <person name="Higashi K."/>
            <person name="Shibata D."/>
            <person name="Kamiya Y."/>
            <person name="Sato N."/>
            <person name="Nakamura Y."/>
            <person name="Tabata S."/>
            <person name="Ida S."/>
            <person name="Kurokawa K."/>
            <person name="Ohta H."/>
        </authorList>
    </citation>
    <scope>NUCLEOTIDE SEQUENCE [LARGE SCALE GENOMIC DNA]</scope>
    <source>
        <strain evidence="3 4">NIES-2285</strain>
    </source>
</reference>
<dbReference type="AlphaFoldDB" id="A0A1Y1IQ40"/>
<feature type="compositionally biased region" description="Basic and acidic residues" evidence="2">
    <location>
        <begin position="34"/>
        <end position="52"/>
    </location>
</feature>
<accession>A0A1Y1IQ40</accession>
<feature type="compositionally biased region" description="Polar residues" evidence="2">
    <location>
        <begin position="119"/>
        <end position="128"/>
    </location>
</feature>
<sequence>MATRRALRSSQAASAAVGSKNGPKSGDAGVGKLFKLDSQRRDKIERNLDFFRAKPASSGSKGANWIPPKPPLSGSETRDEEVGAEGSEAQRPEASLAASTSKGKGLKRKLPDDFDAPVNNPTIIDQIQSKAPSPFPKAPPNTPAGSPFSPRSPNARGQPEPLANDPGKNLQNASRGAEHVLNASEKVRYEKAKIKIKELKAKNQILERTVKEQSQHILSLERSVASARDKLELPDFLQPQFLKTCRGLADPTEMKTRASSNPARMTRRKCSRASTIASPSRWPWEESTRRLCARARTCLRISSEWESCIGWVSK</sequence>
<keyword evidence="1" id="KW-0175">Coiled coil</keyword>